<feature type="transmembrane region" description="Helical" evidence="1">
    <location>
        <begin position="109"/>
        <end position="132"/>
    </location>
</feature>
<sequence length="232" mass="26113">MGTCIKRILWRQCLETLKASIAILFRQSTLQEPAFKELILLYTDESTQSRARDEKNMLPLQLKIYEKIPIPDLQLFFLIEAVRLDIATIIGLLAYIVNYKFENIVSSPSAILLDVVAVSALINICLSCSVGLQTDLGQVSASVYFLLDASEQQQYKEAVLVYALLLHPKKYQVSCRKTIGDACDISCYGYTGEIGLVIEFPMDEDLNIVALSCSEACEILRKRWDSLLEQNS</sequence>
<keyword evidence="1" id="KW-1133">Transmembrane helix</keyword>
<evidence type="ECO:0000256" key="1">
    <source>
        <dbReference type="SAM" id="Phobius"/>
    </source>
</evidence>
<keyword evidence="1" id="KW-0812">Transmembrane</keyword>
<feature type="transmembrane region" description="Helical" evidence="1">
    <location>
        <begin position="75"/>
        <end position="97"/>
    </location>
</feature>
<dbReference type="EMBL" id="LR862148">
    <property type="protein sequence ID" value="CAD1831158.1"/>
    <property type="molecule type" value="Genomic_DNA"/>
</dbReference>
<dbReference type="AlphaFoldDB" id="A0A6V7PKI7"/>
<evidence type="ECO:0000313" key="2">
    <source>
        <dbReference type="EMBL" id="CAD1831158.1"/>
    </source>
</evidence>
<protein>
    <submittedName>
        <fullName evidence="2">Uncharacterized protein</fullName>
    </submittedName>
</protein>
<dbReference type="Pfam" id="PF12576">
    <property type="entry name" value="DUF3754"/>
    <property type="match status" value="1"/>
</dbReference>
<dbReference type="InterPro" id="IPR022227">
    <property type="entry name" value="DUF3754"/>
</dbReference>
<organism evidence="2">
    <name type="scientific">Ananas comosus var. bracteatus</name>
    <name type="common">red pineapple</name>
    <dbReference type="NCBI Taxonomy" id="296719"/>
    <lineage>
        <taxon>Eukaryota</taxon>
        <taxon>Viridiplantae</taxon>
        <taxon>Streptophyta</taxon>
        <taxon>Embryophyta</taxon>
        <taxon>Tracheophyta</taxon>
        <taxon>Spermatophyta</taxon>
        <taxon>Magnoliopsida</taxon>
        <taxon>Liliopsida</taxon>
        <taxon>Poales</taxon>
        <taxon>Bromeliaceae</taxon>
        <taxon>Bromelioideae</taxon>
        <taxon>Ananas</taxon>
    </lineage>
</organism>
<name>A0A6V7PKI7_ANACO</name>
<proteinExistence type="predicted"/>
<reference evidence="2" key="1">
    <citation type="submission" date="2020-07" db="EMBL/GenBank/DDBJ databases">
        <authorList>
            <person name="Lin J."/>
        </authorList>
    </citation>
    <scope>NUCLEOTIDE SEQUENCE</scope>
</reference>
<accession>A0A6V7PKI7</accession>
<dbReference type="PANTHER" id="PTHR33645">
    <property type="entry name" value="AMINOPEPTIDASE (DUF3754)"/>
    <property type="match status" value="1"/>
</dbReference>
<gene>
    <name evidence="2" type="ORF">CB5_LOCUS14369</name>
</gene>
<keyword evidence="1" id="KW-0472">Membrane</keyword>
<dbReference type="PANTHER" id="PTHR33645:SF2">
    <property type="entry name" value="FAMILY PROTEIN, PUTATIVE (DUF3754)-RELATED"/>
    <property type="match status" value="1"/>
</dbReference>